<dbReference type="GeneID" id="25782676"/>
<gene>
    <name evidence="2" type="ORF">TRIATDRAFT_306663</name>
</gene>
<dbReference type="AlphaFoldDB" id="G9NQV7"/>
<dbReference type="Proteomes" id="UP000005426">
    <property type="component" value="Unassembled WGS sequence"/>
</dbReference>
<keyword evidence="3" id="KW-1185">Reference proteome</keyword>
<sequence>MPNGKPRYTYRHGSDIILARPYHRYNLANPTQMGSREIPKNVHAGQHRMRGFDATTIGSRARMSQSDSQDVIFITVGQEKKEPKYFRPHLRTDVNPSCGNLRQRIRRK</sequence>
<evidence type="ECO:0000313" key="2">
    <source>
        <dbReference type="EMBL" id="EHK46927.1"/>
    </source>
</evidence>
<comment type="caution">
    <text evidence="2">The sequence shown here is derived from an EMBL/GenBank/DDBJ whole genome shotgun (WGS) entry which is preliminary data.</text>
</comment>
<dbReference type="HOGENOM" id="CLU_2197331_0_0_1"/>
<dbReference type="RefSeq" id="XP_013945175.1">
    <property type="nucleotide sequence ID" value="XM_014089700.1"/>
</dbReference>
<feature type="region of interest" description="Disordered" evidence="1">
    <location>
        <begin position="89"/>
        <end position="108"/>
    </location>
</feature>
<evidence type="ECO:0000313" key="3">
    <source>
        <dbReference type="Proteomes" id="UP000005426"/>
    </source>
</evidence>
<evidence type="ECO:0000256" key="1">
    <source>
        <dbReference type="SAM" id="MobiDB-lite"/>
    </source>
</evidence>
<dbReference type="KEGG" id="tatv:25782676"/>
<dbReference type="EMBL" id="ABDG02000021">
    <property type="protein sequence ID" value="EHK46927.1"/>
    <property type="molecule type" value="Genomic_DNA"/>
</dbReference>
<protein>
    <submittedName>
        <fullName evidence="2">Uncharacterized protein</fullName>
    </submittedName>
</protein>
<reference evidence="2 3" key="1">
    <citation type="journal article" date="2011" name="Genome Biol.">
        <title>Comparative genome sequence analysis underscores mycoparasitism as the ancestral life style of Trichoderma.</title>
        <authorList>
            <person name="Kubicek C.P."/>
            <person name="Herrera-Estrella A."/>
            <person name="Seidl-Seiboth V."/>
            <person name="Martinez D.A."/>
            <person name="Druzhinina I.S."/>
            <person name="Thon M."/>
            <person name="Zeilinger S."/>
            <person name="Casas-Flores S."/>
            <person name="Horwitz B.A."/>
            <person name="Mukherjee P.K."/>
            <person name="Mukherjee M."/>
            <person name="Kredics L."/>
            <person name="Alcaraz L.D."/>
            <person name="Aerts A."/>
            <person name="Antal Z."/>
            <person name="Atanasova L."/>
            <person name="Cervantes-Badillo M.G."/>
            <person name="Challacombe J."/>
            <person name="Chertkov O."/>
            <person name="McCluskey K."/>
            <person name="Coulpier F."/>
            <person name="Deshpande N."/>
            <person name="von Doehren H."/>
            <person name="Ebbole D.J."/>
            <person name="Esquivel-Naranjo E.U."/>
            <person name="Fekete E."/>
            <person name="Flipphi M."/>
            <person name="Glaser F."/>
            <person name="Gomez-Rodriguez E.Y."/>
            <person name="Gruber S."/>
            <person name="Han C."/>
            <person name="Henrissat B."/>
            <person name="Hermosa R."/>
            <person name="Hernandez-Onate M."/>
            <person name="Karaffa L."/>
            <person name="Kosti I."/>
            <person name="Le Crom S."/>
            <person name="Lindquist E."/>
            <person name="Lucas S."/>
            <person name="Luebeck M."/>
            <person name="Luebeck P.S."/>
            <person name="Margeot A."/>
            <person name="Metz B."/>
            <person name="Misra M."/>
            <person name="Nevalainen H."/>
            <person name="Omann M."/>
            <person name="Packer N."/>
            <person name="Perrone G."/>
            <person name="Uresti-Rivera E.E."/>
            <person name="Salamov A."/>
            <person name="Schmoll M."/>
            <person name="Seiboth B."/>
            <person name="Shapiro H."/>
            <person name="Sukno S."/>
            <person name="Tamayo-Ramos J.A."/>
            <person name="Tisch D."/>
            <person name="Wiest A."/>
            <person name="Wilkinson H.H."/>
            <person name="Zhang M."/>
            <person name="Coutinho P.M."/>
            <person name="Kenerley C.M."/>
            <person name="Monte E."/>
            <person name="Baker S.E."/>
            <person name="Grigoriev I.V."/>
        </authorList>
    </citation>
    <scope>NUCLEOTIDE SEQUENCE [LARGE SCALE GENOMIC DNA]</scope>
    <source>
        <strain evidence="3">ATCC 20476 / IMI 206040</strain>
    </source>
</reference>
<accession>G9NQV7</accession>
<name>G9NQV7_HYPAI</name>
<proteinExistence type="predicted"/>
<organism evidence="2 3">
    <name type="scientific">Hypocrea atroviridis (strain ATCC 20476 / IMI 206040)</name>
    <name type="common">Trichoderma atroviride</name>
    <dbReference type="NCBI Taxonomy" id="452589"/>
    <lineage>
        <taxon>Eukaryota</taxon>
        <taxon>Fungi</taxon>
        <taxon>Dikarya</taxon>
        <taxon>Ascomycota</taxon>
        <taxon>Pezizomycotina</taxon>
        <taxon>Sordariomycetes</taxon>
        <taxon>Hypocreomycetidae</taxon>
        <taxon>Hypocreales</taxon>
        <taxon>Hypocreaceae</taxon>
        <taxon>Trichoderma</taxon>
    </lineage>
</organism>